<sequence length="86" mass="9695">MHFQMSPTPALCEAEKTNPPWLTNSTMMSALRVCDLANVRLLARAQTLKADSTRESTLLRGKSLVYLPMLRQDTVVPKYKSKNNSQ</sequence>
<dbReference type="AlphaFoldDB" id="A0AAW1EFY5"/>
<evidence type="ECO:0000313" key="1">
    <source>
        <dbReference type="EMBL" id="KAK9520599.1"/>
    </source>
</evidence>
<keyword evidence="2" id="KW-1185">Reference proteome</keyword>
<reference evidence="1 2" key="1">
    <citation type="journal article" date="2024" name="Genome Biol. Evol.">
        <title>Chromosome-level genome assembly of the viviparous eelpout Zoarces viviparus.</title>
        <authorList>
            <person name="Fuhrmann N."/>
            <person name="Brasseur M.V."/>
            <person name="Bakowski C.E."/>
            <person name="Podsiadlowski L."/>
            <person name="Prost S."/>
            <person name="Krehenwinkel H."/>
            <person name="Mayer C."/>
        </authorList>
    </citation>
    <scope>NUCLEOTIDE SEQUENCE [LARGE SCALE GENOMIC DNA]</scope>
    <source>
        <strain evidence="1">NO-MEL_2022_Ind0_liver</strain>
    </source>
</reference>
<organism evidence="1 2">
    <name type="scientific">Zoarces viviparus</name>
    <name type="common">Viviparous eelpout</name>
    <name type="synonym">Blennius viviparus</name>
    <dbReference type="NCBI Taxonomy" id="48416"/>
    <lineage>
        <taxon>Eukaryota</taxon>
        <taxon>Metazoa</taxon>
        <taxon>Chordata</taxon>
        <taxon>Craniata</taxon>
        <taxon>Vertebrata</taxon>
        <taxon>Euteleostomi</taxon>
        <taxon>Actinopterygii</taxon>
        <taxon>Neopterygii</taxon>
        <taxon>Teleostei</taxon>
        <taxon>Neoteleostei</taxon>
        <taxon>Acanthomorphata</taxon>
        <taxon>Eupercaria</taxon>
        <taxon>Perciformes</taxon>
        <taxon>Cottioidei</taxon>
        <taxon>Zoarcales</taxon>
        <taxon>Zoarcidae</taxon>
        <taxon>Zoarcinae</taxon>
        <taxon>Zoarces</taxon>
    </lineage>
</organism>
<name>A0AAW1EFY5_ZOAVI</name>
<evidence type="ECO:0000313" key="2">
    <source>
        <dbReference type="Proteomes" id="UP001488805"/>
    </source>
</evidence>
<gene>
    <name evidence="1" type="ORF">VZT92_020473</name>
</gene>
<dbReference type="Proteomes" id="UP001488805">
    <property type="component" value="Unassembled WGS sequence"/>
</dbReference>
<comment type="caution">
    <text evidence="1">The sequence shown here is derived from an EMBL/GenBank/DDBJ whole genome shotgun (WGS) entry which is preliminary data.</text>
</comment>
<proteinExistence type="predicted"/>
<accession>A0AAW1EFY5</accession>
<dbReference type="EMBL" id="JBCEZU010000329">
    <property type="protein sequence ID" value="KAK9520599.1"/>
    <property type="molecule type" value="Genomic_DNA"/>
</dbReference>
<protein>
    <submittedName>
        <fullName evidence="1">Uncharacterized protein</fullName>
    </submittedName>
</protein>